<dbReference type="GO" id="GO:0071555">
    <property type="term" value="P:cell wall organization"/>
    <property type="evidence" value="ECO:0007669"/>
    <property type="project" value="UniProtKB-KW"/>
</dbReference>
<dbReference type="PANTHER" id="PTHR30518">
    <property type="entry name" value="ENDOLYTIC MUREIN TRANSGLYCOSYLASE"/>
    <property type="match status" value="1"/>
</dbReference>
<name>A0A316TR83_9BACT</name>
<keyword evidence="9" id="KW-1185">Reference proteome</keyword>
<dbReference type="Pfam" id="PF02618">
    <property type="entry name" value="YceG"/>
    <property type="match status" value="1"/>
</dbReference>
<dbReference type="GO" id="GO:0008932">
    <property type="term" value="F:lytic endotransglycosylase activity"/>
    <property type="evidence" value="ECO:0007669"/>
    <property type="project" value="UniProtKB-UniRule"/>
</dbReference>
<dbReference type="PANTHER" id="PTHR30518:SF2">
    <property type="entry name" value="ENDOLYTIC MUREIN TRANSGLYCOSYLASE"/>
    <property type="match status" value="1"/>
</dbReference>
<dbReference type="NCBIfam" id="TIGR00247">
    <property type="entry name" value="endolytic transglycosylase MltG"/>
    <property type="match status" value="1"/>
</dbReference>
<dbReference type="EMBL" id="QGGB01000005">
    <property type="protein sequence ID" value="PWN07107.1"/>
    <property type="molecule type" value="Genomic_DNA"/>
</dbReference>
<protein>
    <recommendedName>
        <fullName evidence="7">Endolytic murein transglycosylase</fullName>
        <ecNumber evidence="7">4.2.2.29</ecNumber>
    </recommendedName>
    <alternativeName>
        <fullName evidence="7">Peptidoglycan lytic transglycosylase</fullName>
    </alternativeName>
    <alternativeName>
        <fullName evidence="7">Peptidoglycan polymerization terminase</fullName>
    </alternativeName>
</protein>
<comment type="catalytic activity">
    <reaction evidence="7">
        <text>a peptidoglycan chain = a peptidoglycan chain with N-acetyl-1,6-anhydromuramyl-[peptide] at the reducing end + a peptidoglycan chain with N-acetylglucosamine at the non-reducing end.</text>
        <dbReference type="EC" id="4.2.2.29"/>
    </reaction>
</comment>
<dbReference type="Gene3D" id="3.30.160.60">
    <property type="entry name" value="Classic Zinc Finger"/>
    <property type="match status" value="1"/>
</dbReference>
<dbReference type="CDD" id="cd08010">
    <property type="entry name" value="MltG_like"/>
    <property type="match status" value="1"/>
</dbReference>
<evidence type="ECO:0000256" key="5">
    <source>
        <dbReference type="ARBA" id="ARBA00023239"/>
    </source>
</evidence>
<evidence type="ECO:0000256" key="2">
    <source>
        <dbReference type="ARBA" id="ARBA00022692"/>
    </source>
</evidence>
<accession>A0A316TR83</accession>
<evidence type="ECO:0000256" key="7">
    <source>
        <dbReference type="HAMAP-Rule" id="MF_02065"/>
    </source>
</evidence>
<evidence type="ECO:0000256" key="4">
    <source>
        <dbReference type="ARBA" id="ARBA00023136"/>
    </source>
</evidence>
<dbReference type="Proteomes" id="UP000245533">
    <property type="component" value="Unassembled WGS sequence"/>
</dbReference>
<keyword evidence="5 7" id="KW-0456">Lyase</keyword>
<dbReference type="InterPro" id="IPR003770">
    <property type="entry name" value="MLTG-like"/>
</dbReference>
<sequence>MLKSAFSKKETIILLILFVLTAIVVSGYRNYRLYKPDAFSSEGLSEVKINSRIGLPELSEKLDSLGVRFDEEELYWAGRIHGWRFFRPGFYILDETASYPDFLSKLARGIQDPTQVTILPGTDPERFSRQLGQVLLADSLDFRLLLTDSSSVASDLGLTGEELFSRMLPNTYQVYWTSSAEDVIRKVADEFERTIASKYEEELENSEYTLQEVVTLASIVELEAKIRDEKPKIAGLYLNRLRRGMPLQADPTVLYALGERRRLLFEDYQYQHPYNTYLFRGLPPGPITNPDESSIGAVLFPEEHNYYYMVASPDGSHRFSRTFEEHRRASDEWRRWIREQYRIRDQREREESAQSQSD</sequence>
<keyword evidence="4 7" id="KW-0472">Membrane</keyword>
<gene>
    <name evidence="7 8" type="primary">mltG</name>
    <name evidence="8" type="ORF">DDZ15_07535</name>
</gene>
<keyword evidence="3 7" id="KW-1133">Transmembrane helix</keyword>
<evidence type="ECO:0000256" key="3">
    <source>
        <dbReference type="ARBA" id="ARBA00022989"/>
    </source>
</evidence>
<dbReference type="AlphaFoldDB" id="A0A316TR83"/>
<dbReference type="EC" id="4.2.2.29" evidence="7"/>
<comment type="function">
    <text evidence="7">Functions as a peptidoglycan terminase that cleaves nascent peptidoglycan strands endolytically to terminate their elongation.</text>
</comment>
<comment type="similarity">
    <text evidence="7">Belongs to the transglycosylase MltG family.</text>
</comment>
<organism evidence="8 9">
    <name type="scientific">Rhodohalobacter mucosus</name>
    <dbReference type="NCBI Taxonomy" id="2079485"/>
    <lineage>
        <taxon>Bacteria</taxon>
        <taxon>Pseudomonadati</taxon>
        <taxon>Balneolota</taxon>
        <taxon>Balneolia</taxon>
        <taxon>Balneolales</taxon>
        <taxon>Balneolaceae</taxon>
        <taxon>Rhodohalobacter</taxon>
    </lineage>
</organism>
<feature type="site" description="Important for catalytic activity" evidence="7">
    <location>
        <position position="223"/>
    </location>
</feature>
<evidence type="ECO:0000313" key="8">
    <source>
        <dbReference type="EMBL" id="PWN07107.1"/>
    </source>
</evidence>
<evidence type="ECO:0000256" key="6">
    <source>
        <dbReference type="ARBA" id="ARBA00023316"/>
    </source>
</evidence>
<dbReference type="HAMAP" id="MF_02065">
    <property type="entry name" value="MltG"/>
    <property type="match status" value="1"/>
</dbReference>
<evidence type="ECO:0000313" key="9">
    <source>
        <dbReference type="Proteomes" id="UP000245533"/>
    </source>
</evidence>
<proteinExistence type="inferred from homology"/>
<evidence type="ECO:0000256" key="1">
    <source>
        <dbReference type="ARBA" id="ARBA00022475"/>
    </source>
</evidence>
<keyword evidence="2 7" id="KW-0812">Transmembrane</keyword>
<keyword evidence="6 7" id="KW-0961">Cell wall biogenesis/degradation</keyword>
<reference evidence="8 9" key="1">
    <citation type="submission" date="2018-05" db="EMBL/GenBank/DDBJ databases">
        <title>Rhodohalobacter halophilus gen. nov., sp. nov., a moderately halophilic member of the family Balneolaceae.</title>
        <authorList>
            <person name="Liu Z.-W."/>
        </authorList>
    </citation>
    <scope>NUCLEOTIDE SEQUENCE [LARGE SCALE GENOMIC DNA]</scope>
    <source>
        <strain evidence="8 9">8A47</strain>
    </source>
</reference>
<dbReference type="GO" id="GO:0009252">
    <property type="term" value="P:peptidoglycan biosynthetic process"/>
    <property type="evidence" value="ECO:0007669"/>
    <property type="project" value="UniProtKB-UniRule"/>
</dbReference>
<dbReference type="OrthoDB" id="9814591at2"/>
<keyword evidence="1 7" id="KW-1003">Cell membrane</keyword>
<comment type="caution">
    <text evidence="8">The sequence shown here is derived from an EMBL/GenBank/DDBJ whole genome shotgun (WGS) entry which is preliminary data.</text>
</comment>
<dbReference type="GO" id="GO:0005886">
    <property type="term" value="C:plasma membrane"/>
    <property type="evidence" value="ECO:0007669"/>
    <property type="project" value="UniProtKB-UniRule"/>
</dbReference>